<feature type="compositionally biased region" description="Polar residues" evidence="1">
    <location>
        <begin position="253"/>
        <end position="265"/>
    </location>
</feature>
<feature type="compositionally biased region" description="Basic residues" evidence="1">
    <location>
        <begin position="1045"/>
        <end position="1064"/>
    </location>
</feature>
<feature type="region of interest" description="Disordered" evidence="1">
    <location>
        <begin position="844"/>
        <end position="908"/>
    </location>
</feature>
<proteinExistence type="predicted"/>
<protein>
    <submittedName>
        <fullName evidence="2">Uncharacterized protein</fullName>
    </submittedName>
</protein>
<feature type="region of interest" description="Disordered" evidence="1">
    <location>
        <begin position="1266"/>
        <end position="1288"/>
    </location>
</feature>
<accession>A0A4Y7TH48</accession>
<sequence length="1378" mass="149418">MQTITESYHLPLYVQGYSVVITPAGNRRVEAWTKDRLVRIVNTAWDLGLHNIIKPFTKLLSPLSQVYISDLTPAAVAHINRDASTPPHQARFAVAFSIVTAPPYSSMTLAFMLLRFQELFVREGNYKRFDMVDLCYMLTANEAYGVMFFDKDFDQAFQFAKTRCDDLDDLWYARTGPSGSIVSVWNADQTTFHYQHQQHPQQRHSSTNNPAAAAQINSSSSFYTPGYAYYDVAPSTTYRNVSSVASGSAAYQPPSTAYYQQSQTSPANAPPAAPSFRAPAHKNSHHLHSIPPREKSTRTLIVRSYALGPWTRLAQARAELGMTDRTGGPSSSNYVNRARPENYEEEDEVNSDGEDGDVLLGWTDQSGSDAGPSGSVRVKDEREKKEKERLERQDLPLARTLRLRAEGLEKVVTSMLGQPPPLQPAPPHPLPPSSFNPSPPSSATHPPAPSSSSIGSSTTHTSAPIHPASTLGPSSGHHHDSDSHLHGHSHSHSTSSRTRTGRHPHILPNGVRLRLALGTIINDFFARQAPHPPYRHTQTRRVSGTGSPTSKSSPPSREGGGEEKDDDGKEESLVEKKAAEMDLPKALLPLTLISGGIRASLPDSSSPDFSSEEEQEDGDDENMGNSPPSYALEYPESYPAYGMETSNSFYQPTQSPVGLSPFAVPDFHRQQQYQSFSLSQPEQYPMPSGSSSLRPSAHIAPSDPRKRKNKTKPKPSRRAVELYDAGVDATSANAPSTFKCPRHLYVGCQVCVEAQSGGFKVGAMWPQGKVWGWSGNSASFSSSSTSALAGMSMGTLGGGGGPLGPAADGGNITGWKDGSGIGTGLLKPDMRGSVLRRAIVLPGSPSHPIKSASSDGKSLAFSAHSRSPSVQTRVHALVQTPSPQRKKGGSSSSKAGGEQSYEQETGAGNTKLSKLIPRFIKLSALVAGELGREIRGEEADTSAILQADGSAAPTTSTTESVEAAQVAADANAGDDADESGSESGSETGSEGTQGKPRRTGSVTPTPVKREERTPRPSSSPIKATTATPSSANTSPAQPIPAHPFAQRHHGHHHHHHHLNHIRHGKRAHEKMYAYALQPTREWYLLLAGLLTRAVLEGYLTAGWSGIGCLECLMGVGVGVKERKESKASSAPALSTQEGDRKEQEDDESEDEDDYADEDDALFEEVEPDEYPTLKEALRVLFPSLRCNTHAKETENEKVEKGEAEREYEEEMFRRLRMFYNIPDSTPDLSAHLEDLAWRFPAEPVERAALRFCEAVAKWRGKPELEGYKKKRPGMSGITATSPGHSSSGSLSAAFGTTMITMESLVHSNPTSPIQAAMKKKEERKVGIRAYFTSAAEERKKAEERGKLAEGVGPWGLKRGREEESVGEGVIGGVKRVRI</sequence>
<feature type="compositionally biased region" description="Polar residues" evidence="1">
    <location>
        <begin position="1127"/>
        <end position="1136"/>
    </location>
</feature>
<feature type="compositionally biased region" description="Basic residues" evidence="1">
    <location>
        <begin position="279"/>
        <end position="288"/>
    </location>
</feature>
<dbReference type="EMBL" id="QPFP01000012">
    <property type="protein sequence ID" value="TEB33505.1"/>
    <property type="molecule type" value="Genomic_DNA"/>
</dbReference>
<feature type="region of interest" description="Disordered" evidence="1">
    <location>
        <begin position="321"/>
        <end position="393"/>
    </location>
</feature>
<feature type="compositionally biased region" description="Low complexity" evidence="1">
    <location>
        <begin position="981"/>
        <end position="992"/>
    </location>
</feature>
<name>A0A4Y7TH48_COPMI</name>
<feature type="region of interest" description="Disordered" evidence="1">
    <location>
        <begin position="415"/>
        <end position="507"/>
    </location>
</feature>
<evidence type="ECO:0000313" key="2">
    <source>
        <dbReference type="EMBL" id="TEB33505.1"/>
    </source>
</evidence>
<gene>
    <name evidence="2" type="ORF">FA13DRAFT_1812675</name>
</gene>
<feature type="region of interest" description="Disordered" evidence="1">
    <location>
        <begin position="249"/>
        <end position="295"/>
    </location>
</feature>
<feature type="region of interest" description="Disordered" evidence="1">
    <location>
        <begin position="528"/>
        <end position="580"/>
    </location>
</feature>
<feature type="compositionally biased region" description="Acidic residues" evidence="1">
    <location>
        <begin position="610"/>
        <end position="622"/>
    </location>
</feature>
<organism evidence="2 3">
    <name type="scientific">Coprinellus micaceus</name>
    <name type="common">Glistening ink-cap mushroom</name>
    <name type="synonym">Coprinus micaceus</name>
    <dbReference type="NCBI Taxonomy" id="71717"/>
    <lineage>
        <taxon>Eukaryota</taxon>
        <taxon>Fungi</taxon>
        <taxon>Dikarya</taxon>
        <taxon>Basidiomycota</taxon>
        <taxon>Agaricomycotina</taxon>
        <taxon>Agaricomycetes</taxon>
        <taxon>Agaricomycetidae</taxon>
        <taxon>Agaricales</taxon>
        <taxon>Agaricineae</taxon>
        <taxon>Psathyrellaceae</taxon>
        <taxon>Coprinellus</taxon>
    </lineage>
</organism>
<feature type="compositionally biased region" description="Acidic residues" evidence="1">
    <location>
        <begin position="343"/>
        <end position="357"/>
    </location>
</feature>
<feature type="compositionally biased region" description="Low complexity" evidence="1">
    <location>
        <begin position="1023"/>
        <end position="1036"/>
    </location>
</feature>
<feature type="compositionally biased region" description="Basic and acidic residues" evidence="1">
    <location>
        <begin position="377"/>
        <end position="393"/>
    </location>
</feature>
<feature type="compositionally biased region" description="Low complexity" evidence="1">
    <location>
        <begin position="1278"/>
        <end position="1288"/>
    </location>
</feature>
<feature type="compositionally biased region" description="Polar residues" evidence="1">
    <location>
        <begin position="677"/>
        <end position="694"/>
    </location>
</feature>
<dbReference type="OrthoDB" id="2534923at2759"/>
<keyword evidence="3" id="KW-1185">Reference proteome</keyword>
<evidence type="ECO:0000256" key="1">
    <source>
        <dbReference type="SAM" id="MobiDB-lite"/>
    </source>
</evidence>
<feature type="compositionally biased region" description="Basic and acidic residues" evidence="1">
    <location>
        <begin position="559"/>
        <end position="580"/>
    </location>
</feature>
<feature type="compositionally biased region" description="Basic residues" evidence="1">
    <location>
        <begin position="705"/>
        <end position="717"/>
    </location>
</feature>
<feature type="compositionally biased region" description="Low complexity" evidence="1">
    <location>
        <begin position="600"/>
        <end position="609"/>
    </location>
</feature>
<evidence type="ECO:0000313" key="3">
    <source>
        <dbReference type="Proteomes" id="UP000298030"/>
    </source>
</evidence>
<feature type="region of interest" description="Disordered" evidence="1">
    <location>
        <begin position="598"/>
        <end position="635"/>
    </location>
</feature>
<feature type="region of interest" description="Disordered" evidence="1">
    <location>
        <begin position="968"/>
        <end position="1064"/>
    </location>
</feature>
<feature type="compositionally biased region" description="Acidic residues" evidence="1">
    <location>
        <begin position="1144"/>
        <end position="1156"/>
    </location>
</feature>
<comment type="caution">
    <text evidence="2">The sequence shown here is derived from an EMBL/GenBank/DDBJ whole genome shotgun (WGS) entry which is preliminary data.</text>
</comment>
<feature type="compositionally biased region" description="Low complexity" evidence="1">
    <location>
        <begin position="441"/>
        <end position="462"/>
    </location>
</feature>
<reference evidence="2 3" key="1">
    <citation type="journal article" date="2019" name="Nat. Ecol. Evol.">
        <title>Megaphylogeny resolves global patterns of mushroom evolution.</title>
        <authorList>
            <person name="Varga T."/>
            <person name="Krizsan K."/>
            <person name="Foldi C."/>
            <person name="Dima B."/>
            <person name="Sanchez-Garcia M."/>
            <person name="Sanchez-Ramirez S."/>
            <person name="Szollosi G.J."/>
            <person name="Szarkandi J.G."/>
            <person name="Papp V."/>
            <person name="Albert L."/>
            <person name="Andreopoulos W."/>
            <person name="Angelini C."/>
            <person name="Antonin V."/>
            <person name="Barry K.W."/>
            <person name="Bougher N.L."/>
            <person name="Buchanan P."/>
            <person name="Buyck B."/>
            <person name="Bense V."/>
            <person name="Catcheside P."/>
            <person name="Chovatia M."/>
            <person name="Cooper J."/>
            <person name="Damon W."/>
            <person name="Desjardin D."/>
            <person name="Finy P."/>
            <person name="Geml J."/>
            <person name="Haridas S."/>
            <person name="Hughes K."/>
            <person name="Justo A."/>
            <person name="Karasinski D."/>
            <person name="Kautmanova I."/>
            <person name="Kiss B."/>
            <person name="Kocsube S."/>
            <person name="Kotiranta H."/>
            <person name="LaButti K.M."/>
            <person name="Lechner B.E."/>
            <person name="Liimatainen K."/>
            <person name="Lipzen A."/>
            <person name="Lukacs Z."/>
            <person name="Mihaltcheva S."/>
            <person name="Morgado L.N."/>
            <person name="Niskanen T."/>
            <person name="Noordeloos M.E."/>
            <person name="Ohm R.A."/>
            <person name="Ortiz-Santana B."/>
            <person name="Ovrebo C."/>
            <person name="Racz N."/>
            <person name="Riley R."/>
            <person name="Savchenko A."/>
            <person name="Shiryaev A."/>
            <person name="Soop K."/>
            <person name="Spirin V."/>
            <person name="Szebenyi C."/>
            <person name="Tomsovsky M."/>
            <person name="Tulloss R.E."/>
            <person name="Uehling J."/>
            <person name="Grigoriev I.V."/>
            <person name="Vagvolgyi C."/>
            <person name="Papp T."/>
            <person name="Martin F.M."/>
            <person name="Miettinen O."/>
            <person name="Hibbett D.S."/>
            <person name="Nagy L.G."/>
        </authorList>
    </citation>
    <scope>NUCLEOTIDE SEQUENCE [LARGE SCALE GENOMIC DNA]</scope>
    <source>
        <strain evidence="2 3">FP101781</strain>
    </source>
</reference>
<feature type="compositionally biased region" description="Low complexity" evidence="1">
    <location>
        <begin position="543"/>
        <end position="556"/>
    </location>
</feature>
<dbReference type="Proteomes" id="UP000298030">
    <property type="component" value="Unassembled WGS sequence"/>
</dbReference>
<feature type="compositionally biased region" description="Pro residues" evidence="1">
    <location>
        <begin position="418"/>
        <end position="440"/>
    </location>
</feature>
<feature type="region of interest" description="Disordered" evidence="1">
    <location>
        <begin position="1122"/>
        <end position="1156"/>
    </location>
</feature>
<feature type="region of interest" description="Disordered" evidence="1">
    <location>
        <begin position="677"/>
        <end position="720"/>
    </location>
</feature>